<evidence type="ECO:0000259" key="3">
    <source>
        <dbReference type="Pfam" id="PF02230"/>
    </source>
</evidence>
<name>A0ABN9X334_9DINO</name>
<accession>A0ABN9X334</accession>
<feature type="non-terminal residue" evidence="4">
    <location>
        <position position="1"/>
    </location>
</feature>
<reference evidence="4" key="1">
    <citation type="submission" date="2023-10" db="EMBL/GenBank/DDBJ databases">
        <authorList>
            <person name="Chen Y."/>
            <person name="Shah S."/>
            <person name="Dougan E. K."/>
            <person name="Thang M."/>
            <person name="Chan C."/>
        </authorList>
    </citation>
    <scope>NUCLEOTIDE SEQUENCE [LARGE SCALE GENOMIC DNA]</scope>
</reference>
<evidence type="ECO:0000256" key="2">
    <source>
        <dbReference type="SAM" id="SignalP"/>
    </source>
</evidence>
<dbReference type="Pfam" id="PF02230">
    <property type="entry name" value="Abhydrolase_2"/>
    <property type="match status" value="1"/>
</dbReference>
<dbReference type="Gene3D" id="3.40.50.1820">
    <property type="entry name" value="alpha/beta hydrolase"/>
    <property type="match status" value="1"/>
</dbReference>
<organism evidence="4 5">
    <name type="scientific">Prorocentrum cordatum</name>
    <dbReference type="NCBI Taxonomy" id="2364126"/>
    <lineage>
        <taxon>Eukaryota</taxon>
        <taxon>Sar</taxon>
        <taxon>Alveolata</taxon>
        <taxon>Dinophyceae</taxon>
        <taxon>Prorocentrales</taxon>
        <taxon>Prorocentraceae</taxon>
        <taxon>Prorocentrum</taxon>
    </lineage>
</organism>
<dbReference type="EMBL" id="CAUYUJ010019798">
    <property type="protein sequence ID" value="CAK0893738.1"/>
    <property type="molecule type" value="Genomic_DNA"/>
</dbReference>
<feature type="region of interest" description="Disordered" evidence="1">
    <location>
        <begin position="35"/>
        <end position="69"/>
    </location>
</feature>
<gene>
    <name evidence="4" type="ORF">PCOR1329_LOCUS72994</name>
</gene>
<dbReference type="SUPFAM" id="SSF53474">
    <property type="entry name" value="alpha/beta-Hydrolases"/>
    <property type="match status" value="1"/>
</dbReference>
<keyword evidence="5" id="KW-1185">Reference proteome</keyword>
<evidence type="ECO:0000313" key="5">
    <source>
        <dbReference type="Proteomes" id="UP001189429"/>
    </source>
</evidence>
<sequence length="383" mass="41360">PFSCQACTVLVLPLSSRGLWELGLCTAEISSLGTPSGTRRDMRRGPRTPMRCAGCSRRPPPPTPSRHRRCGCRLQRGRRRMRSLSTQAGSMVATTLFGFLPSGLWHRLCEERAGNTSFLLLDTGHRLDVARAVLRGALRWLLQAHPTSRGRIVLTGFSMGSAAIADVLIDFSDAICGMIIVAGQASGVEGLAHVGQRPVLLVHGDKDPMVNVACAEQSAKVCRAAGAQVVLAIFRQVTLLEMEGDPFAKMQRHHLWDERWDVRNVVVEWLGRLCPVAARRTWPEDVQSMFSFSGARAFSAGEGLDPRPVLAAPRLPDEAVMSPERPASQACAANLRAAAGAGSRPVLALPPSHDDAASLLVQAASQACSAWVGEDERALAERR</sequence>
<comment type="caution">
    <text evidence="4">The sequence shown here is derived from an EMBL/GenBank/DDBJ whole genome shotgun (WGS) entry which is preliminary data.</text>
</comment>
<feature type="signal peptide" evidence="2">
    <location>
        <begin position="1"/>
        <end position="18"/>
    </location>
</feature>
<feature type="chain" id="PRO_5046138389" description="Phospholipase/carboxylesterase/thioesterase domain-containing protein" evidence="2">
    <location>
        <begin position="19"/>
        <end position="383"/>
    </location>
</feature>
<dbReference type="InterPro" id="IPR003140">
    <property type="entry name" value="PLipase/COase/thioEstase"/>
</dbReference>
<dbReference type="InterPro" id="IPR029058">
    <property type="entry name" value="AB_hydrolase_fold"/>
</dbReference>
<keyword evidence="2" id="KW-0732">Signal</keyword>
<evidence type="ECO:0000313" key="4">
    <source>
        <dbReference type="EMBL" id="CAK0893738.1"/>
    </source>
</evidence>
<feature type="domain" description="Phospholipase/carboxylesterase/thioesterase" evidence="3">
    <location>
        <begin position="145"/>
        <end position="236"/>
    </location>
</feature>
<dbReference type="Proteomes" id="UP001189429">
    <property type="component" value="Unassembled WGS sequence"/>
</dbReference>
<proteinExistence type="predicted"/>
<protein>
    <recommendedName>
        <fullName evidence="3">Phospholipase/carboxylesterase/thioesterase domain-containing protein</fullName>
    </recommendedName>
</protein>
<evidence type="ECO:0000256" key="1">
    <source>
        <dbReference type="SAM" id="MobiDB-lite"/>
    </source>
</evidence>